<dbReference type="GO" id="GO:0016020">
    <property type="term" value="C:membrane"/>
    <property type="evidence" value="ECO:0007669"/>
    <property type="project" value="UniProtKB-SubCell"/>
</dbReference>
<keyword evidence="3" id="KW-0813">Transport</keyword>
<dbReference type="Gene3D" id="1.20.58.220">
    <property type="entry name" value="Phosphate transport system protein phou homolog 2, domain 2"/>
    <property type="match status" value="1"/>
</dbReference>
<feature type="transmembrane region" description="Helical" evidence="7">
    <location>
        <begin position="358"/>
        <end position="377"/>
    </location>
</feature>
<gene>
    <name evidence="8" type="ORF">MNB_SUP05-12-704</name>
</gene>
<dbReference type="Pfam" id="PF01865">
    <property type="entry name" value="PhoU_div"/>
    <property type="match status" value="1"/>
</dbReference>
<comment type="similarity">
    <text evidence="2">Belongs to the UPF0111 family.</text>
</comment>
<dbReference type="InterPro" id="IPR018445">
    <property type="entry name" value="Put_Phosphate_transp_reg"/>
</dbReference>
<feature type="transmembrane region" description="Helical" evidence="7">
    <location>
        <begin position="445"/>
        <end position="464"/>
    </location>
</feature>
<dbReference type="InterPro" id="IPR001204">
    <property type="entry name" value="Phos_transporter"/>
</dbReference>
<evidence type="ECO:0000256" key="6">
    <source>
        <dbReference type="ARBA" id="ARBA00023136"/>
    </source>
</evidence>
<dbReference type="Pfam" id="PF01384">
    <property type="entry name" value="PHO4"/>
    <property type="match status" value="1"/>
</dbReference>
<reference evidence="8" key="1">
    <citation type="submission" date="2016-10" db="EMBL/GenBank/DDBJ databases">
        <authorList>
            <person name="de Groot N.N."/>
        </authorList>
    </citation>
    <scope>NUCLEOTIDE SEQUENCE</scope>
</reference>
<feature type="transmembrane region" description="Helical" evidence="7">
    <location>
        <begin position="485"/>
        <end position="503"/>
    </location>
</feature>
<keyword evidence="4 7" id="KW-0812">Transmembrane</keyword>
<dbReference type="AlphaFoldDB" id="A0A1W1DFZ2"/>
<name>A0A1W1DFZ2_9ZZZZ</name>
<feature type="transmembrane region" description="Helical" evidence="7">
    <location>
        <begin position="260"/>
        <end position="280"/>
    </location>
</feature>
<dbReference type="EMBL" id="FPHT01000053">
    <property type="protein sequence ID" value="SFV80118.1"/>
    <property type="molecule type" value="Genomic_DNA"/>
</dbReference>
<evidence type="ECO:0000256" key="5">
    <source>
        <dbReference type="ARBA" id="ARBA00022989"/>
    </source>
</evidence>
<keyword evidence="6 7" id="KW-0472">Membrane</keyword>
<feature type="transmembrane region" description="Helical" evidence="7">
    <location>
        <begin position="229"/>
        <end position="248"/>
    </location>
</feature>
<feature type="transmembrane region" description="Helical" evidence="7">
    <location>
        <begin position="148"/>
        <end position="167"/>
    </location>
</feature>
<feature type="transmembrane region" description="Helical" evidence="7">
    <location>
        <begin position="509"/>
        <end position="527"/>
    </location>
</feature>
<feature type="transmembrane region" description="Helical" evidence="7">
    <location>
        <begin position="539"/>
        <end position="561"/>
    </location>
</feature>
<dbReference type="GO" id="GO:0005315">
    <property type="term" value="F:phosphate transmembrane transporter activity"/>
    <property type="evidence" value="ECO:0007669"/>
    <property type="project" value="InterPro"/>
</dbReference>
<evidence type="ECO:0000256" key="1">
    <source>
        <dbReference type="ARBA" id="ARBA00004141"/>
    </source>
</evidence>
<dbReference type="PANTHER" id="PTHR11101:SF80">
    <property type="entry name" value="PHOSPHATE TRANSPORTER"/>
    <property type="match status" value="1"/>
</dbReference>
<keyword evidence="5 7" id="KW-1133">Transmembrane helix</keyword>
<protein>
    <submittedName>
        <fullName evidence="8">Probable low-affinity inorganic phosphate transporter</fullName>
    </submittedName>
</protein>
<feature type="transmembrane region" description="Helical" evidence="7">
    <location>
        <begin position="286"/>
        <end position="305"/>
    </location>
</feature>
<evidence type="ECO:0000313" key="8">
    <source>
        <dbReference type="EMBL" id="SFV80118.1"/>
    </source>
</evidence>
<dbReference type="GO" id="GO:0035435">
    <property type="term" value="P:phosphate ion transmembrane transport"/>
    <property type="evidence" value="ECO:0007669"/>
    <property type="project" value="TreeGrafter"/>
</dbReference>
<accession>A0A1W1DFZ2</accession>
<evidence type="ECO:0000256" key="3">
    <source>
        <dbReference type="ARBA" id="ARBA00022448"/>
    </source>
</evidence>
<organism evidence="8">
    <name type="scientific">hydrothermal vent metagenome</name>
    <dbReference type="NCBI Taxonomy" id="652676"/>
    <lineage>
        <taxon>unclassified sequences</taxon>
        <taxon>metagenomes</taxon>
        <taxon>ecological metagenomes</taxon>
    </lineage>
</organism>
<evidence type="ECO:0000256" key="4">
    <source>
        <dbReference type="ARBA" id="ARBA00022692"/>
    </source>
</evidence>
<proteinExistence type="inferred from homology"/>
<dbReference type="InterPro" id="IPR038078">
    <property type="entry name" value="PhoU-like_sf"/>
</dbReference>
<comment type="subcellular location">
    <subcellularLocation>
        <location evidence="1">Membrane</location>
        <topology evidence="1">Multi-pass membrane protein</topology>
    </subcellularLocation>
</comment>
<evidence type="ECO:0000256" key="2">
    <source>
        <dbReference type="ARBA" id="ARBA00008591"/>
    </source>
</evidence>
<feature type="transmembrane region" description="Helical" evidence="7">
    <location>
        <begin position="398"/>
        <end position="416"/>
    </location>
</feature>
<sequence length="563" mass="59508">MMPFSRRDLLDLLLMQDSIANIAKDVSGLMINRKMTLPNEIFDDMIELTDVCIKTSATALKAVNELDELLETAFGNRERKVVGSIINDINDLESKSDKIQHVIRAKLFPLEASLPPVDVIFYYRAVEWLGELADAAQKGELMEIIAQYGDVLLVLAVVFGLFMAWGVGANDVANAMGTSVGSGAITIKQAIIIAIIFEFAGAILAGGEVTATIRKGILDAAIFTDSPHLLVYGMLASLLSAGTWLMIASSLGWPVSTTHSIVGAIVGFGAVGVGVDAVAWGKVGNIAMSWVVSPILAGSIAFILFRSLQNLIIDTKHPFDNAKKYVPYYMFLVGFVISLVTIFKGLKHVGLSFDLGTSYLLAIGFGVLVALVGTIIIRRIQIDPNENENFHFTSMERIFSVLMIITAAAMAFAHGSNDVANAIGPLAAIYGVIESGGMIGAKSALPVWVLLVGGGGIVFGLVTYGHKVIATVGTGITQLTPSRGFAATLAAAATVVIASGTGLPVSTTQVLVGAVLGVGLARGLAALDTRVINKIFLSWLITLPAGAIMSIIFFFIIKSLFGA</sequence>
<dbReference type="PANTHER" id="PTHR11101">
    <property type="entry name" value="PHOSPHATE TRANSPORTER"/>
    <property type="match status" value="1"/>
</dbReference>
<evidence type="ECO:0000256" key="7">
    <source>
        <dbReference type="SAM" id="Phobius"/>
    </source>
</evidence>
<feature type="transmembrane region" description="Helical" evidence="7">
    <location>
        <begin position="326"/>
        <end position="346"/>
    </location>
</feature>